<comment type="caution">
    <text evidence="2">The sequence shown here is derived from an EMBL/GenBank/DDBJ whole genome shotgun (WGS) entry which is preliminary data.</text>
</comment>
<proteinExistence type="predicted"/>
<feature type="compositionally biased region" description="Polar residues" evidence="1">
    <location>
        <begin position="8"/>
        <end position="26"/>
    </location>
</feature>
<feature type="region of interest" description="Disordered" evidence="1">
    <location>
        <begin position="1"/>
        <end position="50"/>
    </location>
</feature>
<feature type="compositionally biased region" description="Basic and acidic residues" evidence="1">
    <location>
        <begin position="114"/>
        <end position="129"/>
    </location>
</feature>
<feature type="region of interest" description="Disordered" evidence="1">
    <location>
        <begin position="63"/>
        <end position="220"/>
    </location>
</feature>
<dbReference type="OrthoDB" id="3929515at2759"/>
<feature type="compositionally biased region" description="Basic and acidic residues" evidence="1">
    <location>
        <begin position="324"/>
        <end position="356"/>
    </location>
</feature>
<evidence type="ECO:0000256" key="1">
    <source>
        <dbReference type="SAM" id="MobiDB-lite"/>
    </source>
</evidence>
<sequence>MADVDVSRQPSGHSSPPKRTSQSGTRSHPDSVISENSTPPASPQRTAEYWDRCVEKLEERRRLRQAAAQNSPEGKPLIPRQTNRMVLDIISSYSDDSDLAPGASPQNPASFDFGFRHERDRADSAHDIETMAQALELFPQPLATKKSKHNSSSRSTSSIKIQGLRKEGQTLASPVPARTSPKQHAAEPTKTPRKCPPRPPRPEETFFIGLPTTPSPHPNRVVRKPVVQQERRSAAPSNIKIIHTDHTPPFSCRSTPALPNLEPQPPIQFLEPTPPTTPVRDASFALQRQLISVWEDDDDDEEDKTGLMEYVRRTLHASKTSFSADRDRDPKEKERERGKERRKESMDSTHSSDKRPTGGRRRRSTVRQAMVRVFRCGDSKEEHS</sequence>
<gene>
    <name evidence="2" type="ORF">GTA08_BOTSDO02269</name>
</gene>
<evidence type="ECO:0000313" key="2">
    <source>
        <dbReference type="EMBL" id="KAF4310287.1"/>
    </source>
</evidence>
<evidence type="ECO:0000313" key="3">
    <source>
        <dbReference type="Proteomes" id="UP000572817"/>
    </source>
</evidence>
<organism evidence="2 3">
    <name type="scientific">Botryosphaeria dothidea</name>
    <dbReference type="NCBI Taxonomy" id="55169"/>
    <lineage>
        <taxon>Eukaryota</taxon>
        <taxon>Fungi</taxon>
        <taxon>Dikarya</taxon>
        <taxon>Ascomycota</taxon>
        <taxon>Pezizomycotina</taxon>
        <taxon>Dothideomycetes</taxon>
        <taxon>Dothideomycetes incertae sedis</taxon>
        <taxon>Botryosphaeriales</taxon>
        <taxon>Botryosphaeriaceae</taxon>
        <taxon>Botryosphaeria</taxon>
    </lineage>
</organism>
<feature type="compositionally biased region" description="Polar residues" evidence="1">
    <location>
        <begin position="33"/>
        <end position="45"/>
    </location>
</feature>
<protein>
    <submittedName>
        <fullName evidence="2">Uncharacterized protein</fullName>
    </submittedName>
</protein>
<keyword evidence="3" id="KW-1185">Reference proteome</keyword>
<dbReference type="EMBL" id="WWBZ02000016">
    <property type="protein sequence ID" value="KAF4310287.1"/>
    <property type="molecule type" value="Genomic_DNA"/>
</dbReference>
<feature type="region of interest" description="Disordered" evidence="1">
    <location>
        <begin position="314"/>
        <end position="384"/>
    </location>
</feature>
<feature type="compositionally biased region" description="Basic and acidic residues" evidence="1">
    <location>
        <begin position="375"/>
        <end position="384"/>
    </location>
</feature>
<dbReference type="AlphaFoldDB" id="A0A8H4NCH7"/>
<name>A0A8H4NCH7_9PEZI</name>
<dbReference type="Proteomes" id="UP000572817">
    <property type="component" value="Unassembled WGS sequence"/>
</dbReference>
<accession>A0A8H4NCH7</accession>
<reference evidence="2" key="1">
    <citation type="submission" date="2020-04" db="EMBL/GenBank/DDBJ databases">
        <title>Genome Assembly and Annotation of Botryosphaeria dothidea sdau 11-99, a Latent Pathogen of Apple Fruit Ring Rot in China.</title>
        <authorList>
            <person name="Yu C."/>
            <person name="Diao Y."/>
            <person name="Lu Q."/>
            <person name="Zhao J."/>
            <person name="Cui S."/>
            <person name="Peng C."/>
            <person name="He B."/>
            <person name="Liu H."/>
        </authorList>
    </citation>
    <scope>NUCLEOTIDE SEQUENCE [LARGE SCALE GENOMIC DNA]</scope>
    <source>
        <strain evidence="2">Sdau11-99</strain>
    </source>
</reference>